<evidence type="ECO:0000256" key="1">
    <source>
        <dbReference type="ARBA" id="ARBA00004571"/>
    </source>
</evidence>
<protein>
    <submittedName>
        <fullName evidence="14">Outer membrane protein</fullName>
    </submittedName>
</protein>
<keyword evidence="4 10" id="KW-0812">Transmembrane</keyword>
<feature type="domain" description="TonB-dependent receptor-like beta-barrel" evidence="12">
    <location>
        <begin position="216"/>
        <end position="631"/>
    </location>
</feature>
<keyword evidence="9 10" id="KW-0998">Cell outer membrane</keyword>
<evidence type="ECO:0000256" key="8">
    <source>
        <dbReference type="ARBA" id="ARBA00023136"/>
    </source>
</evidence>
<dbReference type="PANTHER" id="PTHR30069:SF53">
    <property type="entry name" value="COLICIN I RECEPTOR-RELATED"/>
    <property type="match status" value="1"/>
</dbReference>
<dbReference type="OrthoDB" id="9796221at2"/>
<dbReference type="InterPro" id="IPR037066">
    <property type="entry name" value="Plug_dom_sf"/>
</dbReference>
<keyword evidence="6" id="KW-0406">Ion transport</keyword>
<evidence type="ECO:0000256" key="3">
    <source>
        <dbReference type="ARBA" id="ARBA00022452"/>
    </source>
</evidence>
<dbReference type="GO" id="GO:0009279">
    <property type="term" value="C:cell outer membrane"/>
    <property type="evidence" value="ECO:0007669"/>
    <property type="project" value="UniProtKB-SubCell"/>
</dbReference>
<keyword evidence="7 11" id="KW-0798">TonB box</keyword>
<dbReference type="AlphaFoldDB" id="F9Y3Y3"/>
<dbReference type="eggNOG" id="COG4771">
    <property type="taxonomic scope" value="Bacteria"/>
</dbReference>
<dbReference type="KEGG" id="kvl:KVU_1835"/>
<feature type="domain" description="TonB-dependent receptor plug" evidence="13">
    <location>
        <begin position="30"/>
        <end position="138"/>
    </location>
</feature>
<evidence type="ECO:0000256" key="5">
    <source>
        <dbReference type="ARBA" id="ARBA00022729"/>
    </source>
</evidence>
<reference evidence="14 15" key="1">
    <citation type="journal article" date="2011" name="J. Bacteriol.">
        <title>Complete genome sequence of the industrial strain Ketogulonicigenium vulgare WSH-001.</title>
        <authorList>
            <person name="Liu L."/>
            <person name="Li Y."/>
            <person name="Zhang J."/>
            <person name="Zhou Z."/>
            <person name="Liu J."/>
            <person name="Li X."/>
            <person name="Zhou J."/>
            <person name="Du G."/>
            <person name="Wang L."/>
            <person name="Chen J."/>
        </authorList>
    </citation>
    <scope>NUCLEOTIDE SEQUENCE [LARGE SCALE GENOMIC DNA]</scope>
    <source>
        <strain evidence="14 15">WSH-001</strain>
    </source>
</reference>
<evidence type="ECO:0000256" key="2">
    <source>
        <dbReference type="ARBA" id="ARBA00022448"/>
    </source>
</evidence>
<gene>
    <name evidence="14" type="primary">cirA</name>
    <name evidence="14" type="ordered locus">KVU_1835</name>
</gene>
<evidence type="ECO:0000256" key="6">
    <source>
        <dbReference type="ARBA" id="ARBA00023065"/>
    </source>
</evidence>
<comment type="similarity">
    <text evidence="10 11">Belongs to the TonB-dependent receptor family.</text>
</comment>
<dbReference type="PROSITE" id="PS52016">
    <property type="entry name" value="TONB_DEPENDENT_REC_3"/>
    <property type="match status" value="1"/>
</dbReference>
<dbReference type="InterPro" id="IPR036942">
    <property type="entry name" value="Beta-barrel_TonB_sf"/>
</dbReference>
<accession>F9Y3Y3</accession>
<sequence length="657" mass="71319">MVPAVASAQSTATDLGLIVIGSASGVATTLQDAPAAVTVIDSETIAAEGARDLNDILRTIPGLNLTQGNSGIGEISMRGLPANRTLTLVNGRRVSTGGTVVRDYLGDLTRIPLDAIDRIEVVRGPMSTLYGSDAMGGVVNIILKEPTDVWSGSVTAEYSSGPADTTADNAQISAYFSGRLTQHLTAAFWGKVYEREATEDYSYTTDAGAAATVTSGEGSRTKELGANLIWSPNDTIEWGIELTASDERYLSYQAHDTRRLQTYDLTLTNEWQLGAGQLSSYLSYQNSQNAPWDTTNTTWKDATEYNTINFETRYSNATQIAGRYLEYTLGLNLSHDELSDTNTNSSGALIEGEMSTAALYAEARYDMTDSLRLTYGLRADSSEEYGTHVTPRVYANYDFGNGLVLKAGFAQAFNAPDLRSLNPNYLLTSRGNGCKPYPGPCYITGNPDLVPETSDSYEIGLNYQGSDVSWELTAFYNELTNMFGAAKTGETSSNGYAIFERTNIDEGTTAGLEGGLSWNISPDLTWTNSFTYLAKSEFYYEFLDTPFPMATTPELNITTALNWQANDALTLGASVTYVGKQVGYITEEELSSEEARAVPAGQNSDPYMLVDLSLAYDLSDNARINFGIDNVFDAQPDDTVSYRETGRLFRIGITTSF</sequence>
<keyword evidence="8 10" id="KW-0472">Membrane</keyword>
<comment type="subcellular location">
    <subcellularLocation>
        <location evidence="1 10">Cell outer membrane</location>
        <topology evidence="1 10">Multi-pass membrane protein</topology>
    </subcellularLocation>
</comment>
<dbReference type="InterPro" id="IPR000531">
    <property type="entry name" value="Beta-barrel_TonB"/>
</dbReference>
<evidence type="ECO:0000256" key="9">
    <source>
        <dbReference type="ARBA" id="ARBA00023237"/>
    </source>
</evidence>
<dbReference type="GO" id="GO:0015344">
    <property type="term" value="F:siderophore uptake transmembrane transporter activity"/>
    <property type="evidence" value="ECO:0007669"/>
    <property type="project" value="TreeGrafter"/>
</dbReference>
<evidence type="ECO:0000259" key="12">
    <source>
        <dbReference type="Pfam" id="PF00593"/>
    </source>
</evidence>
<dbReference type="Gene3D" id="2.170.130.10">
    <property type="entry name" value="TonB-dependent receptor, plug domain"/>
    <property type="match status" value="1"/>
</dbReference>
<proteinExistence type="inferred from homology"/>
<dbReference type="Proteomes" id="UP000000692">
    <property type="component" value="Chromosome"/>
</dbReference>
<keyword evidence="3 10" id="KW-1134">Transmembrane beta strand</keyword>
<name>F9Y3Y3_KETVW</name>
<keyword evidence="5" id="KW-0732">Signal</keyword>
<dbReference type="Pfam" id="PF00593">
    <property type="entry name" value="TonB_dep_Rec_b-barrel"/>
    <property type="match status" value="1"/>
</dbReference>
<evidence type="ECO:0000313" key="15">
    <source>
        <dbReference type="Proteomes" id="UP000000692"/>
    </source>
</evidence>
<evidence type="ECO:0000256" key="4">
    <source>
        <dbReference type="ARBA" id="ARBA00022692"/>
    </source>
</evidence>
<evidence type="ECO:0000256" key="7">
    <source>
        <dbReference type="ARBA" id="ARBA00023077"/>
    </source>
</evidence>
<dbReference type="Pfam" id="PF07715">
    <property type="entry name" value="Plug"/>
    <property type="match status" value="1"/>
</dbReference>
<dbReference type="CDD" id="cd01347">
    <property type="entry name" value="ligand_gated_channel"/>
    <property type="match status" value="1"/>
</dbReference>
<dbReference type="HOGENOM" id="CLU_008287_18_2_5"/>
<dbReference type="Gene3D" id="2.40.170.20">
    <property type="entry name" value="TonB-dependent receptor, beta-barrel domain"/>
    <property type="match status" value="1"/>
</dbReference>
<keyword evidence="15" id="KW-1185">Reference proteome</keyword>
<keyword evidence="2 10" id="KW-0813">Transport</keyword>
<dbReference type="PANTHER" id="PTHR30069">
    <property type="entry name" value="TONB-DEPENDENT OUTER MEMBRANE RECEPTOR"/>
    <property type="match status" value="1"/>
</dbReference>
<evidence type="ECO:0000313" key="14">
    <source>
        <dbReference type="EMBL" id="AEM41674.1"/>
    </source>
</evidence>
<evidence type="ECO:0000256" key="10">
    <source>
        <dbReference type="PROSITE-ProRule" id="PRU01360"/>
    </source>
</evidence>
<evidence type="ECO:0000256" key="11">
    <source>
        <dbReference type="RuleBase" id="RU003357"/>
    </source>
</evidence>
<dbReference type="EMBL" id="CP002018">
    <property type="protein sequence ID" value="AEM41674.1"/>
    <property type="molecule type" value="Genomic_DNA"/>
</dbReference>
<dbReference type="GO" id="GO:0044718">
    <property type="term" value="P:siderophore transmembrane transport"/>
    <property type="evidence" value="ECO:0007669"/>
    <property type="project" value="TreeGrafter"/>
</dbReference>
<organism evidence="14 15">
    <name type="scientific">Ketogulonicigenium vulgare (strain WSH-001)</name>
    <dbReference type="NCBI Taxonomy" id="759362"/>
    <lineage>
        <taxon>Bacteria</taxon>
        <taxon>Pseudomonadati</taxon>
        <taxon>Pseudomonadota</taxon>
        <taxon>Alphaproteobacteria</taxon>
        <taxon>Rhodobacterales</taxon>
        <taxon>Roseobacteraceae</taxon>
        <taxon>Ketogulonicigenium</taxon>
    </lineage>
</organism>
<dbReference type="SUPFAM" id="SSF56935">
    <property type="entry name" value="Porins"/>
    <property type="match status" value="1"/>
</dbReference>
<dbReference type="InterPro" id="IPR012910">
    <property type="entry name" value="Plug_dom"/>
</dbReference>
<dbReference type="InterPro" id="IPR039426">
    <property type="entry name" value="TonB-dep_rcpt-like"/>
</dbReference>
<dbReference type="PATRIC" id="fig|759362.5.peg.1896"/>
<evidence type="ECO:0000259" key="13">
    <source>
        <dbReference type="Pfam" id="PF07715"/>
    </source>
</evidence>